<dbReference type="GO" id="GO:0006412">
    <property type="term" value="P:translation"/>
    <property type="evidence" value="ECO:0007669"/>
    <property type="project" value="InterPro"/>
</dbReference>
<evidence type="ECO:0000256" key="2">
    <source>
        <dbReference type="ARBA" id="ARBA00022980"/>
    </source>
</evidence>
<dbReference type="Gene3D" id="4.10.860.130">
    <property type="match status" value="1"/>
</dbReference>
<dbReference type="GO" id="GO:0070181">
    <property type="term" value="F:small ribosomal subunit rRNA binding"/>
    <property type="evidence" value="ECO:0007669"/>
    <property type="project" value="EnsemblFungi"/>
</dbReference>
<reference evidence="6 7" key="1">
    <citation type="journal article" date="2014" name="MBio">
        <title>The Ordospora colligata genome; evolution of extreme reduction in microsporidia and host-to-parasite horizontal gene transfer.</title>
        <authorList>
            <person name="Pombert J.-F."/>
            <person name="Haag K.L."/>
            <person name="Beidas S."/>
            <person name="Ebert D."/>
            <person name="Keeling P.J."/>
        </authorList>
    </citation>
    <scope>NUCLEOTIDE SEQUENCE [LARGE SCALE GENOMIC DNA]</scope>
    <source>
        <strain evidence="6 7">OC4</strain>
    </source>
</reference>
<dbReference type="EMBL" id="JOKQ01000009">
    <property type="protein sequence ID" value="KHN69178.1"/>
    <property type="molecule type" value="Genomic_DNA"/>
</dbReference>
<dbReference type="PANTHER" id="PTHR11885:SF6">
    <property type="entry name" value="SMALL RIBOSOMAL SUBUNIT PROTEIN US15"/>
    <property type="match status" value="1"/>
</dbReference>
<sequence length="149" mass="16971">MVKMHSTGQGRSASVKPYATRFPSYISASVDQVKADVIQMGNKGIPAPVIGCRLRDMYGIGKAKDVLGEDICKFLQNNGTTPRIPFDLESLVKRVNELKTHLNMFKKDNCAKHHLILVSSRMYRLARYYKRTMKIPGNWKPKLVEHHNK</sequence>
<keyword evidence="3 4" id="KW-0687">Ribonucleoprotein</keyword>
<dbReference type="InterPro" id="IPR000589">
    <property type="entry name" value="Ribosomal_uS15"/>
</dbReference>
<dbReference type="HOGENOM" id="CLU_090139_2_0_1"/>
<dbReference type="InterPro" id="IPR023029">
    <property type="entry name" value="Ribosomal_uS15_arc_euk"/>
</dbReference>
<proteinExistence type="inferred from homology"/>
<name>A0A0B2UIK2_9MICR</name>
<dbReference type="InterPro" id="IPR009068">
    <property type="entry name" value="uS15_NS1_RNA-bd_sf"/>
</dbReference>
<evidence type="ECO:0000256" key="3">
    <source>
        <dbReference type="ARBA" id="ARBA00023274"/>
    </source>
</evidence>
<dbReference type="PROSITE" id="PS00362">
    <property type="entry name" value="RIBOSOMAL_S15"/>
    <property type="match status" value="1"/>
</dbReference>
<dbReference type="PANTHER" id="PTHR11885">
    <property type="entry name" value="RIBOSOMAL PROTEIN S15P/S13E"/>
    <property type="match status" value="1"/>
</dbReference>
<feature type="domain" description="Small ribosomal subunit protein uS15 N-terminal" evidence="5">
    <location>
        <begin position="1"/>
        <end position="60"/>
    </location>
</feature>
<evidence type="ECO:0000313" key="7">
    <source>
        <dbReference type="Proteomes" id="UP000031056"/>
    </source>
</evidence>
<dbReference type="InterPro" id="IPR012606">
    <property type="entry name" value="Ribosomal_uS15_N"/>
</dbReference>
<dbReference type="Pfam" id="PF00312">
    <property type="entry name" value="Ribosomal_S15"/>
    <property type="match status" value="1"/>
</dbReference>
<dbReference type="SMART" id="SM01386">
    <property type="entry name" value="Ribosomal_S13_N"/>
    <property type="match status" value="1"/>
</dbReference>
<dbReference type="Gene3D" id="1.10.287.10">
    <property type="entry name" value="S15/NS1, RNA-binding"/>
    <property type="match status" value="1"/>
</dbReference>
<dbReference type="FunCoup" id="A0A0B2UIK2">
    <property type="interactions" value="218"/>
</dbReference>
<dbReference type="CDD" id="cd00353">
    <property type="entry name" value="Ribosomal_S15p_S13e"/>
    <property type="match status" value="1"/>
</dbReference>
<evidence type="ECO:0000256" key="1">
    <source>
        <dbReference type="ARBA" id="ARBA00008434"/>
    </source>
</evidence>
<evidence type="ECO:0000259" key="5">
    <source>
        <dbReference type="SMART" id="SM01386"/>
    </source>
</evidence>
<dbReference type="STRING" id="1354746.A0A0B2UIK2"/>
<organism evidence="6 7">
    <name type="scientific">Ordospora colligata OC4</name>
    <dbReference type="NCBI Taxonomy" id="1354746"/>
    <lineage>
        <taxon>Eukaryota</taxon>
        <taxon>Fungi</taxon>
        <taxon>Fungi incertae sedis</taxon>
        <taxon>Microsporidia</taxon>
        <taxon>Ordosporidae</taxon>
        <taxon>Ordospora</taxon>
    </lineage>
</organism>
<gene>
    <name evidence="6" type="ORF">M896_091060</name>
</gene>
<evidence type="ECO:0000256" key="4">
    <source>
        <dbReference type="RuleBase" id="RU003919"/>
    </source>
</evidence>
<dbReference type="Pfam" id="PF08069">
    <property type="entry name" value="Ribosomal_S13_N"/>
    <property type="match status" value="1"/>
</dbReference>
<dbReference type="GO" id="GO:0003735">
    <property type="term" value="F:structural constituent of ribosome"/>
    <property type="evidence" value="ECO:0007669"/>
    <property type="project" value="EnsemblFungi"/>
</dbReference>
<dbReference type="AlphaFoldDB" id="A0A0B2UIK2"/>
<dbReference type="GO" id="GO:0022627">
    <property type="term" value="C:cytosolic small ribosomal subunit"/>
    <property type="evidence" value="ECO:0007669"/>
    <property type="project" value="EnsemblFungi"/>
</dbReference>
<dbReference type="OrthoDB" id="623277at2759"/>
<dbReference type="Proteomes" id="UP000031056">
    <property type="component" value="Unassembled WGS sequence"/>
</dbReference>
<protein>
    <submittedName>
        <fullName evidence="6">Ribosomal protein S13</fullName>
    </submittedName>
</protein>
<comment type="similarity">
    <text evidence="1 4">Belongs to the universal ribosomal protein uS15 family.</text>
</comment>
<keyword evidence="7" id="KW-1185">Reference proteome</keyword>
<dbReference type="VEuPathDB" id="MicrosporidiaDB:M896_091060"/>
<keyword evidence="2 4" id="KW-0689">Ribosomal protein</keyword>
<dbReference type="RefSeq" id="XP_014563220.1">
    <property type="nucleotide sequence ID" value="XM_014707734.1"/>
</dbReference>
<dbReference type="GO" id="GO:0000462">
    <property type="term" value="P:maturation of SSU-rRNA from tricistronic rRNA transcript (SSU-rRNA, 5.8S rRNA, LSU-rRNA)"/>
    <property type="evidence" value="ECO:0007669"/>
    <property type="project" value="EnsemblFungi"/>
</dbReference>
<evidence type="ECO:0000313" key="6">
    <source>
        <dbReference type="EMBL" id="KHN69178.1"/>
    </source>
</evidence>
<dbReference type="GeneID" id="26262319"/>
<comment type="caution">
    <text evidence="6">The sequence shown here is derived from an EMBL/GenBank/DDBJ whole genome shotgun (WGS) entry which is preliminary data.</text>
</comment>
<dbReference type="InParanoid" id="A0A0B2UIK2"/>
<dbReference type="SUPFAM" id="SSF47060">
    <property type="entry name" value="S15/NS1 RNA-binding domain"/>
    <property type="match status" value="1"/>
</dbReference>
<accession>A0A0B2UIK2</accession>